<dbReference type="InterPro" id="IPR035986">
    <property type="entry name" value="PKD_dom_sf"/>
</dbReference>
<dbReference type="PANTHER" id="PTHR40469">
    <property type="entry name" value="SECRETED GLYCOSYL HYDROLASE"/>
    <property type="match status" value="1"/>
</dbReference>
<dbReference type="Gene3D" id="3.40.50.880">
    <property type="match status" value="1"/>
</dbReference>
<dbReference type="Pfam" id="PF06283">
    <property type="entry name" value="ThuA"/>
    <property type="match status" value="2"/>
</dbReference>
<reference evidence="5 6" key="1">
    <citation type="submission" date="2016-10" db="EMBL/GenBank/DDBJ databases">
        <authorList>
            <person name="de Groot N.N."/>
        </authorList>
    </citation>
    <scope>NUCLEOTIDE SEQUENCE [LARGE SCALE GENOMIC DNA]</scope>
    <source>
        <strain evidence="5 6">CGMCC 4.6533</strain>
    </source>
</reference>
<dbReference type="STRING" id="633440.SAMN05421869_10822"/>
<feature type="signal peptide" evidence="2">
    <location>
        <begin position="1"/>
        <end position="40"/>
    </location>
</feature>
<evidence type="ECO:0000256" key="2">
    <source>
        <dbReference type="SAM" id="SignalP"/>
    </source>
</evidence>
<dbReference type="Pfam" id="PF06439">
    <property type="entry name" value="3keto-disac_hyd"/>
    <property type="match status" value="1"/>
</dbReference>
<dbReference type="PROSITE" id="PS50093">
    <property type="entry name" value="PKD"/>
    <property type="match status" value="1"/>
</dbReference>
<dbReference type="SUPFAM" id="SSF50952">
    <property type="entry name" value="Soluble quinoprotein glucose dehydrogenase"/>
    <property type="match status" value="1"/>
</dbReference>
<dbReference type="Gene3D" id="2.60.120.260">
    <property type="entry name" value="Galactose-binding domain-like"/>
    <property type="match status" value="1"/>
</dbReference>
<dbReference type="InterPro" id="IPR006311">
    <property type="entry name" value="TAT_signal"/>
</dbReference>
<feature type="region of interest" description="Disordered" evidence="1">
    <location>
        <begin position="641"/>
        <end position="666"/>
    </location>
</feature>
<dbReference type="Pfam" id="PF00754">
    <property type="entry name" value="F5_F8_type_C"/>
    <property type="match status" value="1"/>
</dbReference>
<organism evidence="5 6">
    <name type="scientific">Nonomuraea jiangxiensis</name>
    <dbReference type="NCBI Taxonomy" id="633440"/>
    <lineage>
        <taxon>Bacteria</taxon>
        <taxon>Bacillati</taxon>
        <taxon>Actinomycetota</taxon>
        <taxon>Actinomycetes</taxon>
        <taxon>Streptosporangiales</taxon>
        <taxon>Streptosporangiaceae</taxon>
        <taxon>Nonomuraea</taxon>
    </lineage>
</organism>
<dbReference type="SUPFAM" id="SSF49785">
    <property type="entry name" value="Galactose-binding domain-like"/>
    <property type="match status" value="1"/>
</dbReference>
<evidence type="ECO:0000313" key="6">
    <source>
        <dbReference type="Proteomes" id="UP000199202"/>
    </source>
</evidence>
<dbReference type="Gene3D" id="2.120.10.30">
    <property type="entry name" value="TolB, C-terminal domain"/>
    <property type="match status" value="1"/>
</dbReference>
<dbReference type="Pfam" id="PF18911">
    <property type="entry name" value="PKD_4"/>
    <property type="match status" value="1"/>
</dbReference>
<feature type="compositionally biased region" description="Low complexity" evidence="1">
    <location>
        <begin position="181"/>
        <end position="190"/>
    </location>
</feature>
<feature type="compositionally biased region" description="Basic and acidic residues" evidence="1">
    <location>
        <begin position="191"/>
        <end position="201"/>
    </location>
</feature>
<dbReference type="InterPro" id="IPR013783">
    <property type="entry name" value="Ig-like_fold"/>
</dbReference>
<accession>A0A1G8PT56</accession>
<feature type="region of interest" description="Disordered" evidence="1">
    <location>
        <begin position="181"/>
        <end position="201"/>
    </location>
</feature>
<dbReference type="GO" id="GO:0005975">
    <property type="term" value="P:carbohydrate metabolic process"/>
    <property type="evidence" value="ECO:0007669"/>
    <property type="project" value="UniProtKB-ARBA"/>
</dbReference>
<dbReference type="PROSITE" id="PS51318">
    <property type="entry name" value="TAT"/>
    <property type="match status" value="1"/>
</dbReference>
<dbReference type="InterPro" id="IPR022409">
    <property type="entry name" value="PKD/Chitinase_dom"/>
</dbReference>
<proteinExistence type="predicted"/>
<dbReference type="SUPFAM" id="SSF49299">
    <property type="entry name" value="PKD domain"/>
    <property type="match status" value="1"/>
</dbReference>
<dbReference type="Proteomes" id="UP000199202">
    <property type="component" value="Unassembled WGS sequence"/>
</dbReference>
<dbReference type="SUPFAM" id="SSF52317">
    <property type="entry name" value="Class I glutamine amidotransferase-like"/>
    <property type="match status" value="2"/>
</dbReference>
<evidence type="ECO:0000259" key="3">
    <source>
        <dbReference type="PROSITE" id="PS50022"/>
    </source>
</evidence>
<evidence type="ECO:0000256" key="1">
    <source>
        <dbReference type="SAM" id="MobiDB-lite"/>
    </source>
</evidence>
<dbReference type="InterPro" id="IPR029010">
    <property type="entry name" value="ThuA-like"/>
</dbReference>
<keyword evidence="2" id="KW-0732">Signal</keyword>
<dbReference type="InterPro" id="IPR011042">
    <property type="entry name" value="6-blade_b-propeller_TolB-like"/>
</dbReference>
<name>A0A1G8PT56_9ACTN</name>
<feature type="chain" id="PRO_5011649635" evidence="2">
    <location>
        <begin position="41"/>
        <end position="1338"/>
    </location>
</feature>
<feature type="domain" description="PKD" evidence="4">
    <location>
        <begin position="958"/>
        <end position="1036"/>
    </location>
</feature>
<dbReference type="CDD" id="cd00146">
    <property type="entry name" value="PKD"/>
    <property type="match status" value="1"/>
</dbReference>
<dbReference type="EMBL" id="FNDJ01000008">
    <property type="protein sequence ID" value="SDI95729.1"/>
    <property type="molecule type" value="Genomic_DNA"/>
</dbReference>
<feature type="domain" description="F5/8 type C" evidence="3">
    <location>
        <begin position="158"/>
        <end position="308"/>
    </location>
</feature>
<dbReference type="InterPro" id="IPR000601">
    <property type="entry name" value="PKD_dom"/>
</dbReference>
<protein>
    <submittedName>
        <fullName evidence="5">PKD domain-containing protein</fullName>
    </submittedName>
</protein>
<dbReference type="Gene3D" id="2.60.40.10">
    <property type="entry name" value="Immunoglobulins"/>
    <property type="match status" value="1"/>
</dbReference>
<dbReference type="OrthoDB" id="6402258at2"/>
<dbReference type="GO" id="GO:0016787">
    <property type="term" value="F:hydrolase activity"/>
    <property type="evidence" value="ECO:0007669"/>
    <property type="project" value="InterPro"/>
</dbReference>
<dbReference type="PANTHER" id="PTHR40469:SF2">
    <property type="entry name" value="GALACTOSE-BINDING DOMAIN-LIKE SUPERFAMILY PROTEIN"/>
    <property type="match status" value="1"/>
</dbReference>
<dbReference type="PROSITE" id="PS50022">
    <property type="entry name" value="FA58C_3"/>
    <property type="match status" value="1"/>
</dbReference>
<gene>
    <name evidence="5" type="ORF">SAMN05421869_10822</name>
</gene>
<feature type="compositionally biased region" description="Polar residues" evidence="1">
    <location>
        <begin position="641"/>
        <end position="655"/>
    </location>
</feature>
<dbReference type="Gene3D" id="2.60.120.560">
    <property type="entry name" value="Exo-inulinase, domain 1"/>
    <property type="match status" value="1"/>
</dbReference>
<dbReference type="InterPro" id="IPR029062">
    <property type="entry name" value="Class_I_gatase-like"/>
</dbReference>
<evidence type="ECO:0000313" key="5">
    <source>
        <dbReference type="EMBL" id="SDI95729.1"/>
    </source>
</evidence>
<dbReference type="InterPro" id="IPR010496">
    <property type="entry name" value="AL/BT2_dom"/>
</dbReference>
<evidence type="ECO:0000259" key="4">
    <source>
        <dbReference type="PROSITE" id="PS50093"/>
    </source>
</evidence>
<sequence length="1338" mass="145116">MGRTGNLPSRPSAWRRVLMTMSSAVLVLGLAAPAAVPAQAEARLQAQLQAQAPAPAAKKPAVNVLVFSGQAAQQDDPVRAAATAIRELSKKNGFSVEEAQDPAVFTADNLARFRGVVFLSANGVSLDESQLAAFQAYIRGGGGFVGIRDAARAQVDSAWFTELIGTRPVGALPIAEKVTEAAASAENPPNETKDKAFDGDNDTKWLARTPTAWVQGKLDKPVAVAHYALTSANDSAGRDPKDWTLQGSQNGTTWTDLDKRTGETFPQRFQTKEYKFENTTAYQYYRLNITANSGEPLTQLAELRLFGPDSAPPPAPKEQKAVVDILDRRHPANEGLPLTLSRTDKWLSWNPNPVGKVHTIAQVEEWTYNPSMNGNGPFHPVSWCRDYDGGRSFYTGMGGTAASYTSDKQFRTHLAGAIRWATGIVRGDCQATIAANYTTERLTAPNTQGQLDQIGEPHGLTIAPNGKVFYIGKAACATGPIRDWSDPKVGLGCGTIHQWDPRTKQVKLLTTLPVMGNRGSGDELVKNEEGLVGITLDPDFAENGWIYTYWMPHASIDRDRRIGKRTVSRFDYDSRTQTIDQSSRKDLLQWDTQIHSCCHAGGGMTFDEDGNLYIGTGDSNSSGGSGGYSGNNWTQDYKGTSFQDARRTSGNTNDLNGKILRIHPEPDGTYTIPEGNLFTGEEEGGGKTRAEIWVMGVRNIARLQWDKENDWLTAGWVGPDAGGPSETWGPAKYETVTVLTSAGNQGWPYCMGNKQPYRDRSNSDATQPAEWYDCDNLKNTSPRNTGLVDIPPARDNMIWYSPQGGGPVYPKRQDGSGLPTYKQGEETFTMPYLKGGGQAVMSGPTYHRSQTDTDSGVAWPEYWDNKWFIGDQSNGNNRIAVTVNPETARDAGRPAFAEDLRNIIPGGGGANQLQSWMDAKFGPDGALYMLDYGSGFFSLHANQKLVRVTYKGGPATPNPDAAVARPARQNAEPRTMTFSSAKAGGVAWEWDFGDGSAPSKEASPTHTYAGFGTYEATLKVTYADGEQATGKIPVTVGCAAPDARPTVQLLDAFTGVRNKAAGGGCTINDLIDDERDWKNRNQFVQHLDTVVKQLLKDGVITAQEAEALRTAGAKSEVGRVSGYQPIFDGTASSLLGWSQAPSGRFALQPDGTIRSSGGLGMLWYSDKAYADFSVRLQFRDSSPDPTRANSGVFVRFPDPRTPLEQRPAGSCGTVGAARTSPAWVAIFCGHEIQIYDGDTGEPQKTGSVYNFSPNGLNRAGATPKGQWNDYEVRVVGQHYTIIRNGTVISEFDNTPGKASSRAGDPPTDLRQFISGFVGLQNHGNNDVIDFRNIRVREL</sequence>
<dbReference type="InterPro" id="IPR012938">
    <property type="entry name" value="Glc/Sorbosone_DH"/>
</dbReference>
<dbReference type="Pfam" id="PF07995">
    <property type="entry name" value="GSDH"/>
    <property type="match status" value="1"/>
</dbReference>
<keyword evidence="6" id="KW-1185">Reference proteome</keyword>
<dbReference type="InterPro" id="IPR008979">
    <property type="entry name" value="Galactose-bd-like_sf"/>
</dbReference>
<dbReference type="InterPro" id="IPR011041">
    <property type="entry name" value="Quinoprot_gluc/sorb_DH_b-prop"/>
</dbReference>
<dbReference type="InterPro" id="IPR000421">
    <property type="entry name" value="FA58C"/>
</dbReference>
<dbReference type="SMART" id="SM00089">
    <property type="entry name" value="PKD"/>
    <property type="match status" value="1"/>
</dbReference>